<feature type="region of interest" description="Disordered" evidence="8">
    <location>
        <begin position="50"/>
        <end position="82"/>
    </location>
</feature>
<evidence type="ECO:0000256" key="1">
    <source>
        <dbReference type="ARBA" id="ARBA00004123"/>
    </source>
</evidence>
<keyword evidence="3" id="KW-0597">Phosphoprotein</keyword>
<feature type="compositionally biased region" description="Low complexity" evidence="8">
    <location>
        <begin position="280"/>
        <end position="321"/>
    </location>
</feature>
<name>A0A087HHD0_ARAAL</name>
<evidence type="ECO:0000256" key="6">
    <source>
        <dbReference type="ARBA" id="ARBA00023163"/>
    </source>
</evidence>
<dbReference type="PANTHER" id="PTHR15970">
    <property type="entry name" value="ELL-ASSOCIATED FACTOR EAF"/>
    <property type="match status" value="1"/>
</dbReference>
<protein>
    <recommendedName>
        <fullName evidence="9">Transcription elongation factor Eaf N-terminal domain-containing protein</fullName>
    </recommendedName>
</protein>
<accession>A0A087HHD0</accession>
<keyword evidence="7" id="KW-0539">Nucleus</keyword>
<dbReference type="AlphaFoldDB" id="A0A087HHD0"/>
<dbReference type="PANTHER" id="PTHR15970:SF2">
    <property type="entry name" value="ELL-ASSOCIATED FACTOR EAF"/>
    <property type="match status" value="1"/>
</dbReference>
<dbReference type="GO" id="GO:0003711">
    <property type="term" value="F:transcription elongation factor activity"/>
    <property type="evidence" value="ECO:0007669"/>
    <property type="project" value="TreeGrafter"/>
</dbReference>
<evidence type="ECO:0000256" key="4">
    <source>
        <dbReference type="ARBA" id="ARBA00023015"/>
    </source>
</evidence>
<dbReference type="OMA" id="TTKFCTL"/>
<evidence type="ECO:0000256" key="8">
    <source>
        <dbReference type="SAM" id="MobiDB-lite"/>
    </source>
</evidence>
<feature type="region of interest" description="Disordered" evidence="8">
    <location>
        <begin position="244"/>
        <end position="335"/>
    </location>
</feature>
<evidence type="ECO:0000256" key="5">
    <source>
        <dbReference type="ARBA" id="ARBA00023159"/>
    </source>
</evidence>
<reference evidence="11" key="1">
    <citation type="journal article" date="2015" name="Nat. Plants">
        <title>Genome expansion of Arabis alpina linked with retrotransposition and reduced symmetric DNA methylation.</title>
        <authorList>
            <person name="Willing E.M."/>
            <person name="Rawat V."/>
            <person name="Mandakova T."/>
            <person name="Maumus F."/>
            <person name="James G.V."/>
            <person name="Nordstroem K.J."/>
            <person name="Becker C."/>
            <person name="Warthmann N."/>
            <person name="Chica C."/>
            <person name="Szarzynska B."/>
            <person name="Zytnicki M."/>
            <person name="Albani M.C."/>
            <person name="Kiefer C."/>
            <person name="Bergonzi S."/>
            <person name="Castaings L."/>
            <person name="Mateos J.L."/>
            <person name="Berns M.C."/>
            <person name="Bujdoso N."/>
            <person name="Piofczyk T."/>
            <person name="de Lorenzo L."/>
            <person name="Barrero-Sicilia C."/>
            <person name="Mateos I."/>
            <person name="Piednoel M."/>
            <person name="Hagmann J."/>
            <person name="Chen-Min-Tao R."/>
            <person name="Iglesias-Fernandez R."/>
            <person name="Schuster S.C."/>
            <person name="Alonso-Blanco C."/>
            <person name="Roudier F."/>
            <person name="Carbonero P."/>
            <person name="Paz-Ares J."/>
            <person name="Davis S.J."/>
            <person name="Pecinka A."/>
            <person name="Quesneville H."/>
            <person name="Colot V."/>
            <person name="Lysak M.A."/>
            <person name="Weigel D."/>
            <person name="Coupland G."/>
            <person name="Schneeberger K."/>
        </authorList>
    </citation>
    <scope>NUCLEOTIDE SEQUENCE [LARGE SCALE GENOMIC DNA]</scope>
    <source>
        <strain evidence="11">cv. Pajares</strain>
    </source>
</reference>
<feature type="compositionally biased region" description="Acidic residues" evidence="8">
    <location>
        <begin position="244"/>
        <end position="257"/>
    </location>
</feature>
<gene>
    <name evidence="10" type="ordered locus">AALP_Aa2g141700</name>
</gene>
<sequence length="335" mass="35950">MSNHSRDEPSTAPKADQWYDLVLGSSANDDSSHKFCTLRYEFKPASIDKNRSGTLHKKKDNRVSVEFQNNQPGKPKVTFEGSSEDYKENDAVLFFDGEKFRLERLHRAVKQLRHLRTPGESAAAAGSQSAVSVEYPRLSPVGRAAKSPHVNRSLPPDMPVEVERIEIGKPEHSVIAAEPAIHGNASAISPEVDIDKNDDEEEHHEIDLVDIFGSFTPENENAADNANTDGGEYVENLNKQLSITEEEIADVDDDSGGEGEKGLNAAEALRAQVNAEVQKSQQTSSSSSSSGSSSGSDSDGRSKSVSSGSGQSSSGSSSRSRGSGGSDDEDEVNSV</sequence>
<evidence type="ECO:0000313" key="11">
    <source>
        <dbReference type="Proteomes" id="UP000029120"/>
    </source>
</evidence>
<evidence type="ECO:0000259" key="9">
    <source>
        <dbReference type="Pfam" id="PF09816"/>
    </source>
</evidence>
<dbReference type="eggNOG" id="KOG4795">
    <property type="taxonomic scope" value="Eukaryota"/>
</dbReference>
<dbReference type="GO" id="GO:0032783">
    <property type="term" value="C:super elongation complex"/>
    <property type="evidence" value="ECO:0007669"/>
    <property type="project" value="InterPro"/>
</dbReference>
<keyword evidence="6" id="KW-0804">Transcription</keyword>
<comment type="subcellular location">
    <subcellularLocation>
        <location evidence="1">Nucleus</location>
    </subcellularLocation>
</comment>
<feature type="domain" description="Transcription elongation factor Eaf N-terminal" evidence="9">
    <location>
        <begin position="19"/>
        <end position="118"/>
    </location>
</feature>
<organism evidence="10 11">
    <name type="scientific">Arabis alpina</name>
    <name type="common">Alpine rock-cress</name>
    <dbReference type="NCBI Taxonomy" id="50452"/>
    <lineage>
        <taxon>Eukaryota</taxon>
        <taxon>Viridiplantae</taxon>
        <taxon>Streptophyta</taxon>
        <taxon>Embryophyta</taxon>
        <taxon>Tracheophyta</taxon>
        <taxon>Spermatophyta</taxon>
        <taxon>Magnoliopsida</taxon>
        <taxon>eudicotyledons</taxon>
        <taxon>Gunneridae</taxon>
        <taxon>Pentapetalae</taxon>
        <taxon>rosids</taxon>
        <taxon>malvids</taxon>
        <taxon>Brassicales</taxon>
        <taxon>Brassicaceae</taxon>
        <taxon>Arabideae</taxon>
        <taxon>Arabis</taxon>
    </lineage>
</organism>
<keyword evidence="4" id="KW-0805">Transcription regulation</keyword>
<comment type="similarity">
    <text evidence="2">Belongs to the EAF family.</text>
</comment>
<dbReference type="EMBL" id="CM002870">
    <property type="protein sequence ID" value="KFK41532.1"/>
    <property type="molecule type" value="Genomic_DNA"/>
</dbReference>
<keyword evidence="5" id="KW-0010">Activator</keyword>
<evidence type="ECO:0000256" key="2">
    <source>
        <dbReference type="ARBA" id="ARBA00007798"/>
    </source>
</evidence>
<evidence type="ECO:0000313" key="10">
    <source>
        <dbReference type="EMBL" id="KFK41532.1"/>
    </source>
</evidence>
<dbReference type="GO" id="GO:0006368">
    <property type="term" value="P:transcription elongation by RNA polymerase II"/>
    <property type="evidence" value="ECO:0007669"/>
    <property type="project" value="InterPro"/>
</dbReference>
<evidence type="ECO:0000256" key="7">
    <source>
        <dbReference type="ARBA" id="ARBA00023242"/>
    </source>
</evidence>
<feature type="compositionally biased region" description="Acidic residues" evidence="8">
    <location>
        <begin position="326"/>
        <end position="335"/>
    </location>
</feature>
<dbReference type="InterPro" id="IPR019194">
    <property type="entry name" value="Tscrpt_elong_fac_Eaf_N"/>
</dbReference>
<dbReference type="Proteomes" id="UP000029120">
    <property type="component" value="Chromosome 2"/>
</dbReference>
<keyword evidence="11" id="KW-1185">Reference proteome</keyword>
<dbReference type="InterPro" id="IPR027093">
    <property type="entry name" value="EAF_fam"/>
</dbReference>
<dbReference type="Pfam" id="PF09816">
    <property type="entry name" value="EAF"/>
    <property type="match status" value="1"/>
</dbReference>
<evidence type="ECO:0000256" key="3">
    <source>
        <dbReference type="ARBA" id="ARBA00022553"/>
    </source>
</evidence>
<dbReference type="OrthoDB" id="125903at2759"/>
<dbReference type="Gramene" id="KFK41532">
    <property type="protein sequence ID" value="KFK41532"/>
    <property type="gene ID" value="AALP_AA2G141700"/>
</dbReference>
<proteinExistence type="inferred from homology"/>